<dbReference type="Proteomes" id="UP000306272">
    <property type="component" value="Unassembled WGS sequence"/>
</dbReference>
<dbReference type="EMBL" id="VDDB01000005">
    <property type="protein sequence ID" value="TNB98583.1"/>
    <property type="molecule type" value="Genomic_DNA"/>
</dbReference>
<proteinExistence type="predicted"/>
<sequence length="87" mass="9362">MGRRPGPVILGDPPLDILWRGSLLPLDCTAVLPNSGAASRPSGSKLPRHSSFVGSGVFFRCLQSLNPLMLGMQPNQMLHQPSPLFAR</sequence>
<dbReference type="AlphaFoldDB" id="A0A5C4L1I5"/>
<keyword evidence="2" id="KW-1185">Reference proteome</keyword>
<evidence type="ECO:0000313" key="1">
    <source>
        <dbReference type="EMBL" id="TNB98583.1"/>
    </source>
</evidence>
<protein>
    <submittedName>
        <fullName evidence="1">Uncharacterized protein</fullName>
    </submittedName>
</protein>
<reference evidence="1" key="1">
    <citation type="submission" date="2019-06" db="EMBL/GenBank/DDBJ databases">
        <title>Pseudomonas-derived Butenolides : (Bio)synthesis of Styrolides.</title>
        <authorList>
            <person name="Klapper M."/>
            <person name="Chowdhury S."/>
            <person name="Stallforth P."/>
        </authorList>
    </citation>
    <scope>NUCLEOTIDE SEQUENCE [LARGE SCALE GENOMIC DNA]</scope>
    <source>
        <strain evidence="1">EC-S101</strain>
    </source>
</reference>
<evidence type="ECO:0000313" key="2">
    <source>
        <dbReference type="Proteomes" id="UP000306272"/>
    </source>
</evidence>
<organism evidence="1 2">
    <name type="scientific">Pseudomonas jessenii</name>
    <dbReference type="NCBI Taxonomy" id="77298"/>
    <lineage>
        <taxon>Bacteria</taxon>
        <taxon>Pseudomonadati</taxon>
        <taxon>Pseudomonadota</taxon>
        <taxon>Gammaproteobacteria</taxon>
        <taxon>Pseudomonadales</taxon>
        <taxon>Pseudomonadaceae</taxon>
        <taxon>Pseudomonas</taxon>
    </lineage>
</organism>
<gene>
    <name evidence="1" type="ORF">FHG55_05960</name>
</gene>
<accession>A0A5C4L1I5</accession>
<comment type="caution">
    <text evidence="1">The sequence shown here is derived from an EMBL/GenBank/DDBJ whole genome shotgun (WGS) entry which is preliminary data.</text>
</comment>
<name>A0A5C4L1I5_PSEJE</name>